<dbReference type="GO" id="GO:0005737">
    <property type="term" value="C:cytoplasm"/>
    <property type="evidence" value="ECO:0007669"/>
    <property type="project" value="TreeGrafter"/>
</dbReference>
<dbReference type="PANTHER" id="PTHR43792:SF9">
    <property type="entry name" value="RIBOSOMAL-PROTEIN-ALANINE ACETYLTRANSFERASE"/>
    <property type="match status" value="1"/>
</dbReference>
<dbReference type="Pfam" id="PF13302">
    <property type="entry name" value="Acetyltransf_3"/>
    <property type="match status" value="1"/>
</dbReference>
<dbReference type="InterPro" id="IPR051531">
    <property type="entry name" value="N-acetyltransferase"/>
</dbReference>
<evidence type="ECO:0000313" key="3">
    <source>
        <dbReference type="Proteomes" id="UP000218418"/>
    </source>
</evidence>
<evidence type="ECO:0000313" key="2">
    <source>
        <dbReference type="EMBL" id="BAY82352.1"/>
    </source>
</evidence>
<dbReference type="AlphaFoldDB" id="A0A1Z4LM97"/>
<protein>
    <recommendedName>
        <fullName evidence="1">N-acetyltransferase domain-containing protein</fullName>
    </recommendedName>
</protein>
<dbReference type="InterPro" id="IPR000182">
    <property type="entry name" value="GNAT_dom"/>
</dbReference>
<organism evidence="2 3">
    <name type="scientific">Calothrix parasitica NIES-267</name>
    <dbReference type="NCBI Taxonomy" id="1973488"/>
    <lineage>
        <taxon>Bacteria</taxon>
        <taxon>Bacillati</taxon>
        <taxon>Cyanobacteriota</taxon>
        <taxon>Cyanophyceae</taxon>
        <taxon>Nostocales</taxon>
        <taxon>Calotrichaceae</taxon>
        <taxon>Calothrix</taxon>
    </lineage>
</organism>
<dbReference type="PROSITE" id="PS51186">
    <property type="entry name" value="GNAT"/>
    <property type="match status" value="1"/>
</dbReference>
<dbReference type="Gene3D" id="3.40.630.30">
    <property type="match status" value="1"/>
</dbReference>
<sequence length="187" mass="21702">MSFSFPYLETKRLLLRDAILEDAEAVFTVFSDSKVTQFHDMNTLTRIDDAIEVIERRKQGFESGRGIRWGITCKEDNYLIGSCGFTWIKEANAAEVGYELASQFWQQGIMSEALNAILKYAFENKGIEFVIAEIMLENVASRKLLQKLGFQSQEILEKHGFWKGQYHDLERFILNRAEFMKNKSFTD</sequence>
<proteinExistence type="predicted"/>
<accession>A0A1Z4LM97</accession>
<dbReference type="PANTHER" id="PTHR43792">
    <property type="entry name" value="GNAT FAMILY, PUTATIVE (AFU_ORTHOLOGUE AFUA_3G00765)-RELATED-RELATED"/>
    <property type="match status" value="1"/>
</dbReference>
<dbReference type="EMBL" id="AP018227">
    <property type="protein sequence ID" value="BAY82352.1"/>
    <property type="molecule type" value="Genomic_DNA"/>
</dbReference>
<dbReference type="InterPro" id="IPR016181">
    <property type="entry name" value="Acyl_CoA_acyltransferase"/>
</dbReference>
<dbReference type="SUPFAM" id="SSF55729">
    <property type="entry name" value="Acyl-CoA N-acyltransferases (Nat)"/>
    <property type="match status" value="1"/>
</dbReference>
<evidence type="ECO:0000259" key="1">
    <source>
        <dbReference type="PROSITE" id="PS51186"/>
    </source>
</evidence>
<feature type="domain" description="N-acetyltransferase" evidence="1">
    <location>
        <begin position="13"/>
        <end position="168"/>
    </location>
</feature>
<dbReference type="Proteomes" id="UP000218418">
    <property type="component" value="Chromosome"/>
</dbReference>
<reference evidence="2 3" key="1">
    <citation type="submission" date="2017-06" db="EMBL/GenBank/DDBJ databases">
        <title>Genome sequencing of cyanobaciteial culture collection at National Institute for Environmental Studies (NIES).</title>
        <authorList>
            <person name="Hirose Y."/>
            <person name="Shimura Y."/>
            <person name="Fujisawa T."/>
            <person name="Nakamura Y."/>
            <person name="Kawachi M."/>
        </authorList>
    </citation>
    <scope>NUCLEOTIDE SEQUENCE [LARGE SCALE GENOMIC DNA]</scope>
    <source>
        <strain evidence="2 3">NIES-267</strain>
    </source>
</reference>
<gene>
    <name evidence="2" type="ORF">NIES267_18310</name>
</gene>
<dbReference type="GO" id="GO:0008999">
    <property type="term" value="F:protein-N-terminal-alanine acetyltransferase activity"/>
    <property type="evidence" value="ECO:0007669"/>
    <property type="project" value="TreeGrafter"/>
</dbReference>
<name>A0A1Z4LM97_9CYAN</name>
<keyword evidence="3" id="KW-1185">Reference proteome</keyword>
<dbReference type="OrthoDB" id="9785602at2"/>